<dbReference type="PANTHER" id="PTHR12316:SF24">
    <property type="entry name" value="NINJURIN-2"/>
    <property type="match status" value="1"/>
</dbReference>
<evidence type="ECO:0000256" key="3">
    <source>
        <dbReference type="ARBA" id="ARBA00022692"/>
    </source>
</evidence>
<dbReference type="GO" id="GO:0016020">
    <property type="term" value="C:membrane"/>
    <property type="evidence" value="ECO:0007669"/>
    <property type="project" value="UniProtKB-SubCell"/>
</dbReference>
<keyword evidence="5 7" id="KW-1133">Transmembrane helix</keyword>
<dbReference type="AlphaFoldDB" id="A0AAD6AHD6"/>
<comment type="similarity">
    <text evidence="2">Belongs to the ninjurin family.</text>
</comment>
<dbReference type="InterPro" id="IPR007007">
    <property type="entry name" value="Ninjurin"/>
</dbReference>
<dbReference type="GO" id="GO:0007155">
    <property type="term" value="P:cell adhesion"/>
    <property type="evidence" value="ECO:0007669"/>
    <property type="project" value="UniProtKB-KW"/>
</dbReference>
<evidence type="ECO:0000256" key="4">
    <source>
        <dbReference type="ARBA" id="ARBA00022889"/>
    </source>
</evidence>
<keyword evidence="3 7" id="KW-0812">Transmembrane</keyword>
<evidence type="ECO:0000313" key="8">
    <source>
        <dbReference type="EMBL" id="KAJ4924797.1"/>
    </source>
</evidence>
<feature type="transmembrane region" description="Helical" evidence="7">
    <location>
        <begin position="86"/>
        <end position="112"/>
    </location>
</feature>
<feature type="non-terminal residue" evidence="8">
    <location>
        <position position="162"/>
    </location>
</feature>
<dbReference type="Pfam" id="PF04923">
    <property type="entry name" value="Ninjurin"/>
    <property type="match status" value="1"/>
</dbReference>
<dbReference type="Proteomes" id="UP001219934">
    <property type="component" value="Unassembled WGS sequence"/>
</dbReference>
<feature type="transmembrane region" description="Helical" evidence="7">
    <location>
        <begin position="132"/>
        <end position="151"/>
    </location>
</feature>
<evidence type="ECO:0008006" key="10">
    <source>
        <dbReference type="Google" id="ProtNLM"/>
    </source>
</evidence>
<sequence>QNEGVQKKAVIYGIVNKERKRERIKNDEEHRARSSTLDIPDVALRPAVIPSFWSLTPRNHFFPGGSPSNLNMNLYATKKTASEGMYYVAVLVLISFSLALQIVAGVLIIIIARRDINEEANQKRMDSLNNTITIIIFLIFVTNIFITVFGMERTGLFARMHY</sequence>
<comment type="caution">
    <text evidence="8">The sequence shown here is derived from an EMBL/GenBank/DDBJ whole genome shotgun (WGS) entry which is preliminary data.</text>
</comment>
<evidence type="ECO:0000256" key="6">
    <source>
        <dbReference type="ARBA" id="ARBA00023136"/>
    </source>
</evidence>
<dbReference type="GO" id="GO:0042246">
    <property type="term" value="P:tissue regeneration"/>
    <property type="evidence" value="ECO:0007669"/>
    <property type="project" value="InterPro"/>
</dbReference>
<accession>A0AAD6AHD6</accession>
<dbReference type="EMBL" id="JAPTMU010000022">
    <property type="protein sequence ID" value="KAJ4924797.1"/>
    <property type="molecule type" value="Genomic_DNA"/>
</dbReference>
<evidence type="ECO:0000256" key="7">
    <source>
        <dbReference type="SAM" id="Phobius"/>
    </source>
</evidence>
<comment type="subcellular location">
    <subcellularLocation>
        <location evidence="1">Membrane</location>
        <topology evidence="1">Multi-pass membrane protein</topology>
    </subcellularLocation>
</comment>
<organism evidence="8 9">
    <name type="scientific">Pogonophryne albipinna</name>
    <dbReference type="NCBI Taxonomy" id="1090488"/>
    <lineage>
        <taxon>Eukaryota</taxon>
        <taxon>Metazoa</taxon>
        <taxon>Chordata</taxon>
        <taxon>Craniata</taxon>
        <taxon>Vertebrata</taxon>
        <taxon>Euteleostomi</taxon>
        <taxon>Actinopterygii</taxon>
        <taxon>Neopterygii</taxon>
        <taxon>Teleostei</taxon>
        <taxon>Neoteleostei</taxon>
        <taxon>Acanthomorphata</taxon>
        <taxon>Eupercaria</taxon>
        <taxon>Perciformes</taxon>
        <taxon>Notothenioidei</taxon>
        <taxon>Pogonophryne</taxon>
    </lineage>
</organism>
<proteinExistence type="inferred from homology"/>
<evidence type="ECO:0000256" key="2">
    <source>
        <dbReference type="ARBA" id="ARBA00008141"/>
    </source>
</evidence>
<keyword evidence="4" id="KW-0130">Cell adhesion</keyword>
<dbReference type="PANTHER" id="PTHR12316">
    <property type="entry name" value="NINJURIN-RELATED"/>
    <property type="match status" value="1"/>
</dbReference>
<name>A0AAD6AHD6_9TELE</name>
<reference evidence="8" key="1">
    <citation type="submission" date="2022-11" db="EMBL/GenBank/DDBJ databases">
        <title>Chromosome-level genome of Pogonophryne albipinna.</title>
        <authorList>
            <person name="Jo E."/>
        </authorList>
    </citation>
    <scope>NUCLEOTIDE SEQUENCE</scope>
    <source>
        <strain evidence="8">SGF0006</strain>
        <tissue evidence="8">Muscle</tissue>
    </source>
</reference>
<evidence type="ECO:0000313" key="9">
    <source>
        <dbReference type="Proteomes" id="UP001219934"/>
    </source>
</evidence>
<keyword evidence="6 7" id="KW-0472">Membrane</keyword>
<gene>
    <name evidence="8" type="ORF">JOQ06_003747</name>
</gene>
<evidence type="ECO:0000256" key="5">
    <source>
        <dbReference type="ARBA" id="ARBA00022989"/>
    </source>
</evidence>
<keyword evidence="9" id="KW-1185">Reference proteome</keyword>
<protein>
    <recommendedName>
        <fullName evidence="10">Ninjurin 2</fullName>
    </recommendedName>
</protein>
<evidence type="ECO:0000256" key="1">
    <source>
        <dbReference type="ARBA" id="ARBA00004141"/>
    </source>
</evidence>